<dbReference type="Proteomes" id="UP000264313">
    <property type="component" value="Unassembled WGS sequence"/>
</dbReference>
<keyword evidence="5" id="KW-0732">Signal</keyword>
<evidence type="ECO:0000256" key="3">
    <source>
        <dbReference type="ARBA" id="ARBA00023004"/>
    </source>
</evidence>
<evidence type="ECO:0000259" key="6">
    <source>
        <dbReference type="PROSITE" id="PS51007"/>
    </source>
</evidence>
<dbReference type="GO" id="GO:0009055">
    <property type="term" value="F:electron transfer activity"/>
    <property type="evidence" value="ECO:0007669"/>
    <property type="project" value="InterPro"/>
</dbReference>
<reference evidence="7 8" key="1">
    <citation type="journal article" date="2018" name="Nat. Biotechnol.">
        <title>A standardized bacterial taxonomy based on genome phylogeny substantially revises the tree of life.</title>
        <authorList>
            <person name="Parks D.H."/>
            <person name="Chuvochina M."/>
            <person name="Waite D.W."/>
            <person name="Rinke C."/>
            <person name="Skarshewski A."/>
            <person name="Chaumeil P.A."/>
            <person name="Hugenholtz P."/>
        </authorList>
    </citation>
    <scope>NUCLEOTIDE SEQUENCE [LARGE SCALE GENOMIC DNA]</scope>
    <source>
        <strain evidence="7">UBA9958</strain>
    </source>
</reference>
<dbReference type="GO" id="GO:0020037">
    <property type="term" value="F:heme binding"/>
    <property type="evidence" value="ECO:0007669"/>
    <property type="project" value="InterPro"/>
</dbReference>
<dbReference type="NCBIfam" id="TIGR03872">
    <property type="entry name" value="cytochrome_MoxG"/>
    <property type="match status" value="1"/>
</dbReference>
<dbReference type="PROSITE" id="PS51257">
    <property type="entry name" value="PROKAR_LIPOPROTEIN"/>
    <property type="match status" value="1"/>
</dbReference>
<evidence type="ECO:0000256" key="4">
    <source>
        <dbReference type="PROSITE-ProRule" id="PRU00433"/>
    </source>
</evidence>
<feature type="chain" id="PRO_5016782708" evidence="5">
    <location>
        <begin position="35"/>
        <end position="191"/>
    </location>
</feature>
<evidence type="ECO:0000313" key="8">
    <source>
        <dbReference type="Proteomes" id="UP000264313"/>
    </source>
</evidence>
<dbReference type="Gene3D" id="1.10.760.10">
    <property type="entry name" value="Cytochrome c-like domain"/>
    <property type="match status" value="1"/>
</dbReference>
<comment type="caution">
    <text evidence="7">The sequence shown here is derived from an EMBL/GenBank/DDBJ whole genome shotgun (WGS) entry which is preliminary data.</text>
</comment>
<gene>
    <name evidence="7" type="primary">moxG</name>
    <name evidence="7" type="ORF">DCW48_06360</name>
</gene>
<proteinExistence type="predicted"/>
<dbReference type="STRING" id="1132855.GCA_000384255_02050"/>
<organism evidence="7 8">
    <name type="scientific">Methylotenera mobilis</name>
    <dbReference type="NCBI Taxonomy" id="359408"/>
    <lineage>
        <taxon>Bacteria</taxon>
        <taxon>Pseudomonadati</taxon>
        <taxon>Pseudomonadota</taxon>
        <taxon>Betaproteobacteria</taxon>
        <taxon>Nitrosomonadales</taxon>
        <taxon>Methylophilaceae</taxon>
        <taxon>Methylotenera</taxon>
    </lineage>
</organism>
<evidence type="ECO:0000256" key="1">
    <source>
        <dbReference type="ARBA" id="ARBA00022617"/>
    </source>
</evidence>
<dbReference type="Pfam" id="PF13442">
    <property type="entry name" value="Cytochrome_CBB3"/>
    <property type="match status" value="1"/>
</dbReference>
<dbReference type="GO" id="GO:0005506">
    <property type="term" value="F:iron ion binding"/>
    <property type="evidence" value="ECO:0007669"/>
    <property type="project" value="InterPro"/>
</dbReference>
<dbReference type="PROSITE" id="PS51007">
    <property type="entry name" value="CYTC"/>
    <property type="match status" value="1"/>
</dbReference>
<feature type="domain" description="Cytochrome c" evidence="6">
    <location>
        <begin position="100"/>
        <end position="180"/>
    </location>
</feature>
<protein>
    <submittedName>
        <fullName evidence="7">Cytochrome c(L), periplasmic</fullName>
    </submittedName>
</protein>
<keyword evidence="2 4" id="KW-0479">Metal-binding</keyword>
<dbReference type="EMBL" id="DNAA01000156">
    <property type="protein sequence ID" value="HBA09206.1"/>
    <property type="molecule type" value="Genomic_DNA"/>
</dbReference>
<dbReference type="InterPro" id="IPR009056">
    <property type="entry name" value="Cyt_c-like_dom"/>
</dbReference>
<sequence>MLVLSFKRSQISAFCTAAVMASFLSACHASPQSAASGEQKAAVAKEALVHPNPESLGPVLDFRGTISGEPLDFNDGKGTDSPAVQEFKRTGKNPYNLNEDVIKNGYTLFSTACSGCHGHLAEGKLGPALADDYWTYPGNAYDKGFFETIYGGGQGMMGPQKGLISQDEILQIMSWIRSVYVGDPKKAKWKK</sequence>
<accession>A0A351RAY5</accession>
<keyword evidence="3 4" id="KW-0408">Iron</keyword>
<name>A0A351RAY5_9PROT</name>
<evidence type="ECO:0000256" key="5">
    <source>
        <dbReference type="SAM" id="SignalP"/>
    </source>
</evidence>
<dbReference type="GO" id="GO:0042597">
    <property type="term" value="C:periplasmic space"/>
    <property type="evidence" value="ECO:0007669"/>
    <property type="project" value="InterPro"/>
</dbReference>
<evidence type="ECO:0000313" key="7">
    <source>
        <dbReference type="EMBL" id="HBA09206.1"/>
    </source>
</evidence>
<dbReference type="SUPFAM" id="SSF46626">
    <property type="entry name" value="Cytochrome c"/>
    <property type="match status" value="1"/>
</dbReference>
<evidence type="ECO:0000256" key="2">
    <source>
        <dbReference type="ARBA" id="ARBA00022723"/>
    </source>
</evidence>
<keyword evidence="1 4" id="KW-0349">Heme</keyword>
<feature type="signal peptide" evidence="5">
    <location>
        <begin position="1"/>
        <end position="34"/>
    </location>
</feature>
<dbReference type="InterPro" id="IPR036909">
    <property type="entry name" value="Cyt_c-like_dom_sf"/>
</dbReference>
<dbReference type="InterPro" id="IPR009153">
    <property type="entry name" value="Cyt_cL"/>
</dbReference>
<dbReference type="AlphaFoldDB" id="A0A351RAY5"/>